<dbReference type="AlphaFoldDB" id="A0A6F9DD86"/>
<sequence>MAYLSNGNTFKDMTSRSGTSGNGVKSCSSYSKRSKKKHLRESSLDMYNNIQLIEHKTADTCTYDRPDMLLRSVTSPGYQTKEHSVLSELEYISDYGPGLHKDGFGYLKKLEGSKSDRNKPFQPRSTSLDDANASTSSSSVTTRSPPLSRTNTLPANYSLSKSFSVSGHYSDVTPRRKKKLTLFSRQNSELLSSSVSSMQSLSGHDLKIPSPARFTSMYHAVRKGISEHISINTAEYNVLEVRQKEVGGINAAQSYGTDKQMTFLERIIKKLQYHQTQLDELHEAYTLQQRYREGAYKLKSALSSSRVSSRSSISEIKHDLSRCTETLCTIEQELTNLLGRFHFKMKGLLGFARLRPGDHYEVVIRYGAQKWKMRGSVKSSGDQSWDKTEYTMQPLLTDLVEIKVMEVKMLGKHSTVGNVSSETKDFFRVEPQDLLIDINDTATLKLNLTVSWSPFDGYESPGSHIFAAVHSTSSSRLRTRSVIERPSPAQSRPRSRLATAFSRPMSVIYSSSSANLNNSNNREYLEIAKLPPPAFATSLLRHNEVETANKMQQPPKQNPPDLTKSSVRSSLSEEEAFIAAISHSTPLPSDGDAKACEPEVFEDQVTLDPVSVEQDRLSPYERRVRRELAAKSTEINLMMDDYRGRYMEMHKLEEALNSLLDQLKLSKYNSLVSDGFSVSDDTNNEDDLEIPVFSTNNEESPKESNKVTLSTTGSHLCDEAILAHLHLVQFLLKDVGNFGPLKIRQVLALDKLKKQGIIILRILDIAKQDKEIVLEDLEEFSGRRGFLEMWRSCCDGRTSFCVSARTLRLELTSEFSRELRRKHPDVAEKVFPEVVKRIVSRPDLNDVEKLNVTLFQVSGFVNDVDGCHDDFAKILDKIGHEMFITSTLRCGIRELILVAIKRMSSLLALRISNLRALSHLLLDTDAGIRTAAAAHIKHISTEETLREKAVMSYAELLESSSKRDRQCSCIAIGFLSATECIAQLAYLCHSDTELEVRQAASNVLLSLGEEGREARDHAASTLLAQTMTQQVTLKNHARMGTAL</sequence>
<evidence type="ECO:0000313" key="4">
    <source>
        <dbReference type="EMBL" id="CAB3244519.1"/>
    </source>
</evidence>
<accession>A0A6F9DD86</accession>
<comment type="similarity">
    <text evidence="1">Belongs to the RIPOR family.</text>
</comment>
<dbReference type="InterPro" id="IPR026136">
    <property type="entry name" value="RIPOR3"/>
</dbReference>
<feature type="region of interest" description="Disordered" evidence="2">
    <location>
        <begin position="477"/>
        <end position="497"/>
    </location>
</feature>
<gene>
    <name evidence="4" type="primary">Fam65a</name>
</gene>
<evidence type="ECO:0000256" key="2">
    <source>
        <dbReference type="SAM" id="MobiDB-lite"/>
    </source>
</evidence>
<evidence type="ECO:0000256" key="1">
    <source>
        <dbReference type="ARBA" id="ARBA00005744"/>
    </source>
</evidence>
<feature type="region of interest" description="Disordered" evidence="2">
    <location>
        <begin position="1"/>
        <end position="41"/>
    </location>
</feature>
<feature type="domain" description="FAM65 N-terminal" evidence="3">
    <location>
        <begin position="161"/>
        <end position="488"/>
    </location>
</feature>
<dbReference type="Gene3D" id="1.25.10.10">
    <property type="entry name" value="Leucine-rich Repeat Variant"/>
    <property type="match status" value="1"/>
</dbReference>
<name>A0A6F9DD86_9ASCI</name>
<dbReference type="PANTHER" id="PTHR15829">
    <property type="entry name" value="PROTEIN KINASE PKN/PRK1, EFFECTOR"/>
    <property type="match status" value="1"/>
</dbReference>
<dbReference type="PANTHER" id="PTHR15829:SF13">
    <property type="entry name" value="FAM65 N-TERMINAL DOMAIN-CONTAINING PROTEIN"/>
    <property type="match status" value="1"/>
</dbReference>
<dbReference type="InterPro" id="IPR016024">
    <property type="entry name" value="ARM-type_fold"/>
</dbReference>
<feature type="region of interest" description="Disordered" evidence="2">
    <location>
        <begin position="111"/>
        <end position="153"/>
    </location>
</feature>
<protein>
    <submittedName>
        <fullName evidence="4">Protein FAM65A-like</fullName>
    </submittedName>
</protein>
<dbReference type="SUPFAM" id="SSF48371">
    <property type="entry name" value="ARM repeat"/>
    <property type="match status" value="1"/>
</dbReference>
<organism evidence="4">
    <name type="scientific">Phallusia mammillata</name>
    <dbReference type="NCBI Taxonomy" id="59560"/>
    <lineage>
        <taxon>Eukaryota</taxon>
        <taxon>Metazoa</taxon>
        <taxon>Chordata</taxon>
        <taxon>Tunicata</taxon>
        <taxon>Ascidiacea</taxon>
        <taxon>Phlebobranchia</taxon>
        <taxon>Ascidiidae</taxon>
        <taxon>Phallusia</taxon>
    </lineage>
</organism>
<dbReference type="EMBL" id="LR785051">
    <property type="protein sequence ID" value="CAB3244519.1"/>
    <property type="molecule type" value="mRNA"/>
</dbReference>
<evidence type="ECO:0000259" key="3">
    <source>
        <dbReference type="Pfam" id="PF15903"/>
    </source>
</evidence>
<feature type="compositionally biased region" description="Low complexity" evidence="2">
    <location>
        <begin position="125"/>
        <end position="150"/>
    </location>
</feature>
<proteinExistence type="evidence at transcript level"/>
<feature type="compositionally biased region" description="Polar residues" evidence="2">
    <location>
        <begin position="1"/>
        <end position="23"/>
    </location>
</feature>
<dbReference type="InterPro" id="IPR011989">
    <property type="entry name" value="ARM-like"/>
</dbReference>
<dbReference type="Pfam" id="PF15903">
    <property type="entry name" value="PL48"/>
    <property type="match status" value="1"/>
</dbReference>
<dbReference type="InterPro" id="IPR031780">
    <property type="entry name" value="FAM65_N"/>
</dbReference>
<feature type="region of interest" description="Disordered" evidence="2">
    <location>
        <begin position="548"/>
        <end position="569"/>
    </location>
</feature>
<reference evidence="4" key="1">
    <citation type="submission" date="2020-04" db="EMBL/GenBank/DDBJ databases">
        <authorList>
            <person name="Neveu A P."/>
        </authorList>
    </citation>
    <scope>NUCLEOTIDE SEQUENCE</scope>
    <source>
        <tissue evidence="4">Whole embryo</tissue>
    </source>
</reference>